<dbReference type="CDD" id="cd00552">
    <property type="entry name" value="RaiA"/>
    <property type="match status" value="1"/>
</dbReference>
<feature type="region of interest" description="Disordered" evidence="2">
    <location>
        <begin position="92"/>
        <end position="116"/>
    </location>
</feature>
<dbReference type="PANTHER" id="PTHR33231">
    <property type="entry name" value="30S RIBOSOMAL PROTEIN"/>
    <property type="match status" value="1"/>
</dbReference>
<evidence type="ECO:0000256" key="2">
    <source>
        <dbReference type="SAM" id="MobiDB-lite"/>
    </source>
</evidence>
<dbReference type="GO" id="GO:0043024">
    <property type="term" value="F:ribosomal small subunit binding"/>
    <property type="evidence" value="ECO:0007669"/>
    <property type="project" value="TreeGrafter"/>
</dbReference>
<evidence type="ECO:0000313" key="4">
    <source>
        <dbReference type="Proteomes" id="UP000240739"/>
    </source>
</evidence>
<reference evidence="3 4" key="1">
    <citation type="submission" date="2018-03" db="EMBL/GenBank/DDBJ databases">
        <title>Aquarubrobacter algicola gen. nov., sp. nov., a novel actinobacterium isolated from shallow eutrophic lake during the end of cyanobacterial harmful algal blooms.</title>
        <authorList>
            <person name="Chun S.J."/>
        </authorList>
    </citation>
    <scope>NUCLEOTIDE SEQUENCE [LARGE SCALE GENOMIC DNA]</scope>
    <source>
        <strain evidence="3 4">Seoho-28</strain>
    </source>
</reference>
<dbReference type="Gene3D" id="3.30.160.100">
    <property type="entry name" value="Ribosome hibernation promotion factor-like"/>
    <property type="match status" value="1"/>
</dbReference>
<keyword evidence="1" id="KW-0810">Translation regulation</keyword>
<accession>A0A2T4UMU2</accession>
<comment type="caution">
    <text evidence="3">The sequence shown here is derived from an EMBL/GenBank/DDBJ whole genome shotgun (WGS) entry which is preliminary data.</text>
</comment>
<organism evidence="3 4">
    <name type="scientific">Paraconexibacter algicola</name>
    <dbReference type="NCBI Taxonomy" id="2133960"/>
    <lineage>
        <taxon>Bacteria</taxon>
        <taxon>Bacillati</taxon>
        <taxon>Actinomycetota</taxon>
        <taxon>Thermoleophilia</taxon>
        <taxon>Solirubrobacterales</taxon>
        <taxon>Paraconexibacteraceae</taxon>
        <taxon>Paraconexibacter</taxon>
    </lineage>
</organism>
<protein>
    <submittedName>
        <fullName evidence="3">Ribosome-associated translation inhibitor RaiA</fullName>
    </submittedName>
</protein>
<dbReference type="RefSeq" id="WP_107569282.1">
    <property type="nucleotide sequence ID" value="NZ_PYYB01000001.1"/>
</dbReference>
<keyword evidence="4" id="KW-1185">Reference proteome</keyword>
<dbReference type="Pfam" id="PF02482">
    <property type="entry name" value="Ribosomal_S30AE"/>
    <property type="match status" value="1"/>
</dbReference>
<feature type="compositionally biased region" description="Basic residues" evidence="2">
    <location>
        <begin position="92"/>
        <end position="101"/>
    </location>
</feature>
<dbReference type="InterPro" id="IPR050574">
    <property type="entry name" value="HPF/YfiA_ribosome-assoc"/>
</dbReference>
<dbReference type="NCBIfam" id="TIGR00741">
    <property type="entry name" value="yfiA"/>
    <property type="match status" value="1"/>
</dbReference>
<evidence type="ECO:0000313" key="3">
    <source>
        <dbReference type="EMBL" id="PTL60552.1"/>
    </source>
</evidence>
<dbReference type="OrthoDB" id="5244594at2"/>
<dbReference type="GO" id="GO:0022627">
    <property type="term" value="C:cytosolic small ribosomal subunit"/>
    <property type="evidence" value="ECO:0007669"/>
    <property type="project" value="TreeGrafter"/>
</dbReference>
<name>A0A2T4UMU2_9ACTN</name>
<evidence type="ECO:0000256" key="1">
    <source>
        <dbReference type="ARBA" id="ARBA00022845"/>
    </source>
</evidence>
<dbReference type="InterPro" id="IPR036567">
    <property type="entry name" value="RHF-like"/>
</dbReference>
<dbReference type="EMBL" id="PYYB01000001">
    <property type="protein sequence ID" value="PTL60552.1"/>
    <property type="molecule type" value="Genomic_DNA"/>
</dbReference>
<dbReference type="Proteomes" id="UP000240739">
    <property type="component" value="Unassembled WGS sequence"/>
</dbReference>
<sequence>MQIECKGRNVPVTEDLREHVRKRFAKIERQVKGGVLEVHLSEEANPRIPERFVVEITLHMKGCTLRAHDSARDLRHAINLCEEELGRQVKRRKEVRRHRREAHAMGGLGQRLGQLT</sequence>
<gene>
    <name evidence="3" type="primary">raiA</name>
    <name evidence="3" type="ORF">C7Y72_13345</name>
</gene>
<dbReference type="PANTHER" id="PTHR33231:SF1">
    <property type="entry name" value="30S RIBOSOMAL PROTEIN"/>
    <property type="match status" value="1"/>
</dbReference>
<dbReference type="InterPro" id="IPR003489">
    <property type="entry name" value="RHF/RaiA"/>
</dbReference>
<dbReference type="SUPFAM" id="SSF69754">
    <property type="entry name" value="Ribosome binding protein Y (YfiA homologue)"/>
    <property type="match status" value="1"/>
</dbReference>
<proteinExistence type="predicted"/>
<dbReference type="GO" id="GO:0045900">
    <property type="term" value="P:negative regulation of translational elongation"/>
    <property type="evidence" value="ECO:0007669"/>
    <property type="project" value="TreeGrafter"/>
</dbReference>
<dbReference type="AlphaFoldDB" id="A0A2T4UMU2"/>